<keyword evidence="2" id="KW-0812">Transmembrane</keyword>
<evidence type="ECO:0000256" key="1">
    <source>
        <dbReference type="SAM" id="MobiDB-lite"/>
    </source>
</evidence>
<name>A0A1S8AAU6_ROSNE</name>
<proteinExistence type="predicted"/>
<feature type="region of interest" description="Disordered" evidence="1">
    <location>
        <begin position="88"/>
        <end position="112"/>
    </location>
</feature>
<dbReference type="EMBL" id="DF977528">
    <property type="protein sequence ID" value="GAW27197.1"/>
    <property type="molecule type" value="Genomic_DNA"/>
</dbReference>
<keyword evidence="2" id="KW-1133">Transmembrane helix</keyword>
<dbReference type="AlphaFoldDB" id="A0A1S8AAU6"/>
<feature type="compositionally biased region" description="Basic and acidic residues" evidence="1">
    <location>
        <begin position="103"/>
        <end position="112"/>
    </location>
</feature>
<sequence length="112" mass="12329">MVGLMVLWSLGLLRRISHNPGIFTWNINIISFVYGCLLAAGGRVYTGSGRQETTGHDKQPLPWSLSVEPIRLRVFHAHGIGARAGQIHDQGPIFATRSSPLVPDRRTSQRAS</sequence>
<protein>
    <submittedName>
        <fullName evidence="3">Uncharacterized protein</fullName>
    </submittedName>
</protein>
<keyword evidence="2" id="KW-0472">Membrane</keyword>
<accession>A0A1S8AAU6</accession>
<dbReference type="Proteomes" id="UP000054516">
    <property type="component" value="Unassembled WGS sequence"/>
</dbReference>
<keyword evidence="4" id="KW-1185">Reference proteome</keyword>
<organism evidence="3">
    <name type="scientific">Rosellinia necatrix</name>
    <name type="common">White root-rot fungus</name>
    <dbReference type="NCBI Taxonomy" id="77044"/>
    <lineage>
        <taxon>Eukaryota</taxon>
        <taxon>Fungi</taxon>
        <taxon>Dikarya</taxon>
        <taxon>Ascomycota</taxon>
        <taxon>Pezizomycotina</taxon>
        <taxon>Sordariomycetes</taxon>
        <taxon>Xylariomycetidae</taxon>
        <taxon>Xylariales</taxon>
        <taxon>Xylariaceae</taxon>
        <taxon>Rosellinia</taxon>
    </lineage>
</organism>
<feature type="transmembrane region" description="Helical" evidence="2">
    <location>
        <begin position="27"/>
        <end position="46"/>
    </location>
</feature>
<evidence type="ECO:0000313" key="4">
    <source>
        <dbReference type="Proteomes" id="UP000054516"/>
    </source>
</evidence>
<evidence type="ECO:0000256" key="2">
    <source>
        <dbReference type="SAM" id="Phobius"/>
    </source>
</evidence>
<reference evidence="3" key="1">
    <citation type="submission" date="2016-03" db="EMBL/GenBank/DDBJ databases">
        <title>Draft genome sequence of Rosellinia necatrix.</title>
        <authorList>
            <person name="Kanematsu S."/>
        </authorList>
    </citation>
    <scope>NUCLEOTIDE SEQUENCE [LARGE SCALE GENOMIC DNA]</scope>
    <source>
        <strain evidence="3">W97</strain>
    </source>
</reference>
<gene>
    <name evidence="3" type="ORF">SAMD00023353_8300030</name>
</gene>
<evidence type="ECO:0000313" key="3">
    <source>
        <dbReference type="EMBL" id="GAW27197.1"/>
    </source>
</evidence>